<sequence length="468" mass="50147">MVASSPSPVAGPGAPLLQWEEDVQAGAAYALRFRLQDTQGALPNAALLALSFLDERGARLEGPHPGLHHSRKLEREVVYLASSDTPVENVTAPWLVPPGACRIALAVWPWKGSRAMVMPVPPSLCRQVFSPQALQAIEAQDVQAAALACQDALDQAPRRVDLLAHAVGLSARLGRAGWLQACCEALLSHDEAPGLTQRRAHLALGQLQEMSPDWLPRVEGRLATPSAGSRRQPRRPPCVVHLLGSPTGAAPLRPPRNWRAVWITPTEYSGCAAPEGPWRMAPPPGASPSGTSSADARHYVLDWLAATGVAEVARPRLLQMDAWLGSRVALAEQARLIHAQPGARGYDLALRALAMGERLGLPVVYEYDPAHVLLPEPGQPAWPPDSEMAMRRGRQALRCLSAAAAIVVRTAAQKRSLRGLGVDVAKVFVVGPRGDCEAAYAHACRQAEEAGSHHNPTRTRAVREVITG</sequence>
<dbReference type="EMBL" id="CAADIE010000031">
    <property type="protein sequence ID" value="VFR47549.1"/>
    <property type="molecule type" value="Genomic_DNA"/>
</dbReference>
<gene>
    <name evidence="3" type="ORF">BER1_3650</name>
    <name evidence="2" type="ORF">BER2_3619</name>
</gene>
<accession>A0A484RBP9</accession>
<organism evidence="2">
    <name type="scientific">plant metagenome</name>
    <dbReference type="NCBI Taxonomy" id="1297885"/>
    <lineage>
        <taxon>unclassified sequences</taxon>
        <taxon>metagenomes</taxon>
        <taxon>organismal metagenomes</taxon>
    </lineage>
</organism>
<proteinExistence type="predicted"/>
<evidence type="ECO:0000256" key="1">
    <source>
        <dbReference type="SAM" id="MobiDB-lite"/>
    </source>
</evidence>
<reference evidence="2" key="1">
    <citation type="submission" date="2019-03" db="EMBL/GenBank/DDBJ databases">
        <authorList>
            <person name="Danneels B."/>
        </authorList>
    </citation>
    <scope>NUCLEOTIDE SEQUENCE</scope>
</reference>
<name>A0A484RBP9_9ZZZZ</name>
<dbReference type="EMBL" id="CAADIH010000026">
    <property type="protein sequence ID" value="VFR47515.1"/>
    <property type="molecule type" value="Genomic_DNA"/>
</dbReference>
<evidence type="ECO:0000313" key="3">
    <source>
        <dbReference type="EMBL" id="VFR47549.1"/>
    </source>
</evidence>
<protein>
    <submittedName>
        <fullName evidence="2">Uncharacterized protein</fullName>
    </submittedName>
</protein>
<evidence type="ECO:0000313" key="2">
    <source>
        <dbReference type="EMBL" id="VFR47515.1"/>
    </source>
</evidence>
<feature type="region of interest" description="Disordered" evidence="1">
    <location>
        <begin position="447"/>
        <end position="468"/>
    </location>
</feature>
<dbReference type="AlphaFoldDB" id="A0A484RBP9"/>